<keyword evidence="3" id="KW-1185">Reference proteome</keyword>
<name>A0AAN9LGD2_PHACN</name>
<sequence length="68" mass="7740">MQIEDVVIVDNETLENVTTTFVVVIIIMNYSMKLMNVFLCVQGYDAMMENLLARETLAQRAVLSILLD</sequence>
<gene>
    <name evidence="2" type="ORF">VNO80_27195</name>
</gene>
<organism evidence="2 3">
    <name type="scientific">Phaseolus coccineus</name>
    <name type="common">Scarlet runner bean</name>
    <name type="synonym">Phaseolus multiflorus</name>
    <dbReference type="NCBI Taxonomy" id="3886"/>
    <lineage>
        <taxon>Eukaryota</taxon>
        <taxon>Viridiplantae</taxon>
        <taxon>Streptophyta</taxon>
        <taxon>Embryophyta</taxon>
        <taxon>Tracheophyta</taxon>
        <taxon>Spermatophyta</taxon>
        <taxon>Magnoliopsida</taxon>
        <taxon>eudicotyledons</taxon>
        <taxon>Gunneridae</taxon>
        <taxon>Pentapetalae</taxon>
        <taxon>rosids</taxon>
        <taxon>fabids</taxon>
        <taxon>Fabales</taxon>
        <taxon>Fabaceae</taxon>
        <taxon>Papilionoideae</taxon>
        <taxon>50 kb inversion clade</taxon>
        <taxon>NPAAA clade</taxon>
        <taxon>indigoferoid/millettioid clade</taxon>
        <taxon>Phaseoleae</taxon>
        <taxon>Phaseolus</taxon>
    </lineage>
</organism>
<keyword evidence="1" id="KW-0472">Membrane</keyword>
<comment type="caution">
    <text evidence="2">The sequence shown here is derived from an EMBL/GenBank/DDBJ whole genome shotgun (WGS) entry which is preliminary data.</text>
</comment>
<evidence type="ECO:0000313" key="2">
    <source>
        <dbReference type="EMBL" id="KAK7335386.1"/>
    </source>
</evidence>
<accession>A0AAN9LGD2</accession>
<reference evidence="2 3" key="1">
    <citation type="submission" date="2024-01" db="EMBL/GenBank/DDBJ databases">
        <title>The genomes of 5 underutilized Papilionoideae crops provide insights into root nodulation and disease resistanc.</title>
        <authorList>
            <person name="Jiang F."/>
        </authorList>
    </citation>
    <scope>NUCLEOTIDE SEQUENCE [LARGE SCALE GENOMIC DNA]</scope>
    <source>
        <strain evidence="2">JINMINGXINNONG_FW02</strain>
        <tissue evidence="2">Leaves</tissue>
    </source>
</reference>
<dbReference type="EMBL" id="JAYMYR010000010">
    <property type="protein sequence ID" value="KAK7335386.1"/>
    <property type="molecule type" value="Genomic_DNA"/>
</dbReference>
<protein>
    <submittedName>
        <fullName evidence="2">Uncharacterized protein</fullName>
    </submittedName>
</protein>
<keyword evidence="1" id="KW-1133">Transmembrane helix</keyword>
<keyword evidence="1" id="KW-0812">Transmembrane</keyword>
<evidence type="ECO:0000256" key="1">
    <source>
        <dbReference type="SAM" id="Phobius"/>
    </source>
</evidence>
<dbReference type="AlphaFoldDB" id="A0AAN9LGD2"/>
<proteinExistence type="predicted"/>
<evidence type="ECO:0000313" key="3">
    <source>
        <dbReference type="Proteomes" id="UP001374584"/>
    </source>
</evidence>
<feature type="transmembrane region" description="Helical" evidence="1">
    <location>
        <begin position="20"/>
        <end position="41"/>
    </location>
</feature>
<dbReference type="Proteomes" id="UP001374584">
    <property type="component" value="Unassembled WGS sequence"/>
</dbReference>